<dbReference type="OrthoDB" id="3698019at2"/>
<keyword evidence="2" id="KW-1133">Transmembrane helix</keyword>
<keyword evidence="2" id="KW-0472">Membrane</keyword>
<feature type="transmembrane region" description="Helical" evidence="2">
    <location>
        <begin position="42"/>
        <end position="65"/>
    </location>
</feature>
<sequence length="220" mass="22107">MDERKLEELFRDSVRTVPPASFDEGDVASASRRITARRRMTATVGGTAVAAAVLVGGIGVGSGWFSSSTDTVASPPPVAPLTAAPAPVPQIESDGITPRSGGCRPDPSVVAAVEATLPEAGGTRPTPVLSCPTGAKAAAFPLRDGPAAGRVTVLVSPAGTAQAGQSTPGDVRRPDGAQQSVRKARSGKLVVVVSEPEQGSPAAPFGTRLAHVAGDLAARF</sequence>
<evidence type="ECO:0000256" key="2">
    <source>
        <dbReference type="SAM" id="Phobius"/>
    </source>
</evidence>
<evidence type="ECO:0000313" key="4">
    <source>
        <dbReference type="Proteomes" id="UP000198852"/>
    </source>
</evidence>
<reference evidence="4" key="1">
    <citation type="submission" date="2016-10" db="EMBL/GenBank/DDBJ databases">
        <authorList>
            <person name="Varghese N."/>
            <person name="Submissions S."/>
        </authorList>
    </citation>
    <scope>NUCLEOTIDE SEQUENCE [LARGE SCALE GENOMIC DNA]</scope>
    <source>
        <strain evidence="4">DSM 44771</strain>
    </source>
</reference>
<evidence type="ECO:0000256" key="1">
    <source>
        <dbReference type="SAM" id="MobiDB-lite"/>
    </source>
</evidence>
<feature type="region of interest" description="Disordered" evidence="1">
    <location>
        <begin position="159"/>
        <end position="183"/>
    </location>
</feature>
<accession>A0A1I6TCX5</accession>
<keyword evidence="2" id="KW-0812">Transmembrane</keyword>
<keyword evidence="4" id="KW-1185">Reference proteome</keyword>
<evidence type="ECO:0000313" key="3">
    <source>
        <dbReference type="EMBL" id="SFS87030.1"/>
    </source>
</evidence>
<organism evidence="3 4">
    <name type="scientific">Saccharopolyspora flava</name>
    <dbReference type="NCBI Taxonomy" id="95161"/>
    <lineage>
        <taxon>Bacteria</taxon>
        <taxon>Bacillati</taxon>
        <taxon>Actinomycetota</taxon>
        <taxon>Actinomycetes</taxon>
        <taxon>Pseudonocardiales</taxon>
        <taxon>Pseudonocardiaceae</taxon>
        <taxon>Saccharopolyspora</taxon>
    </lineage>
</organism>
<dbReference type="EMBL" id="FOZX01000006">
    <property type="protein sequence ID" value="SFS87030.1"/>
    <property type="molecule type" value="Genomic_DNA"/>
</dbReference>
<dbReference type="AlphaFoldDB" id="A0A1I6TCX5"/>
<dbReference type="STRING" id="95161.SAMN05660874_03887"/>
<dbReference type="Proteomes" id="UP000198852">
    <property type="component" value="Unassembled WGS sequence"/>
</dbReference>
<proteinExistence type="predicted"/>
<gene>
    <name evidence="3" type="ORF">SAMN05660874_03887</name>
</gene>
<name>A0A1I6TCX5_9PSEU</name>
<protein>
    <submittedName>
        <fullName evidence="3">Uncharacterized protein</fullName>
    </submittedName>
</protein>